<gene>
    <name evidence="29" type="ORF">JTE90_005351</name>
</gene>
<protein>
    <recommendedName>
        <fullName evidence="6">glutamyl aminopeptidase</fullName>
        <ecNumber evidence="6">3.4.11.7</ecNumber>
    </recommendedName>
</protein>
<evidence type="ECO:0000256" key="8">
    <source>
        <dbReference type="ARBA" id="ARBA00022475"/>
    </source>
</evidence>
<comment type="caution">
    <text evidence="29">The sequence shown here is derived from an EMBL/GenBank/DDBJ whole genome shotgun (WGS) entry which is preliminary data.</text>
</comment>
<evidence type="ECO:0000256" key="10">
    <source>
        <dbReference type="ARBA" id="ARBA00022692"/>
    </source>
</evidence>
<evidence type="ECO:0000256" key="2">
    <source>
        <dbReference type="ARBA" id="ARBA00004401"/>
    </source>
</evidence>
<keyword evidence="18 25" id="KW-0472">Membrane</keyword>
<dbReference type="Proteomes" id="UP000827092">
    <property type="component" value="Unassembled WGS sequence"/>
</dbReference>
<dbReference type="FunFam" id="1.10.390.10:FF:000013">
    <property type="entry name" value="Aminopeptidase N"/>
    <property type="match status" value="1"/>
</dbReference>
<dbReference type="InterPro" id="IPR045357">
    <property type="entry name" value="Aminopeptidase_N-like_N"/>
</dbReference>
<evidence type="ECO:0000256" key="22">
    <source>
        <dbReference type="PIRSR" id="PIRSR634016-3"/>
    </source>
</evidence>
<dbReference type="GO" id="GO:0005737">
    <property type="term" value="C:cytoplasm"/>
    <property type="evidence" value="ECO:0007669"/>
    <property type="project" value="TreeGrafter"/>
</dbReference>
<keyword evidence="15" id="KW-0735">Signal-anchor</keyword>
<dbReference type="EMBL" id="JAFNEN010000376">
    <property type="protein sequence ID" value="KAG8184333.1"/>
    <property type="molecule type" value="Genomic_DNA"/>
</dbReference>
<evidence type="ECO:0000256" key="24">
    <source>
        <dbReference type="SAM" id="MobiDB-lite"/>
    </source>
</evidence>
<feature type="binding site" evidence="22">
    <location>
        <position position="492"/>
    </location>
    <ligand>
        <name>Zn(2+)</name>
        <dbReference type="ChEBI" id="CHEBI:29105"/>
        <note>catalytic</note>
    </ligand>
</feature>
<evidence type="ECO:0000256" key="25">
    <source>
        <dbReference type="SAM" id="Phobius"/>
    </source>
</evidence>
<evidence type="ECO:0000259" key="27">
    <source>
        <dbReference type="Pfam" id="PF11838"/>
    </source>
</evidence>
<evidence type="ECO:0000259" key="28">
    <source>
        <dbReference type="Pfam" id="PF17900"/>
    </source>
</evidence>
<dbReference type="InterPro" id="IPR027268">
    <property type="entry name" value="Peptidase_M4/M1_CTD_sf"/>
</dbReference>
<organism evidence="29 30">
    <name type="scientific">Oedothorax gibbosus</name>
    <dbReference type="NCBI Taxonomy" id="931172"/>
    <lineage>
        <taxon>Eukaryota</taxon>
        <taxon>Metazoa</taxon>
        <taxon>Ecdysozoa</taxon>
        <taxon>Arthropoda</taxon>
        <taxon>Chelicerata</taxon>
        <taxon>Arachnida</taxon>
        <taxon>Araneae</taxon>
        <taxon>Araneomorphae</taxon>
        <taxon>Entelegynae</taxon>
        <taxon>Araneoidea</taxon>
        <taxon>Linyphiidae</taxon>
        <taxon>Erigoninae</taxon>
        <taxon>Oedothorax</taxon>
    </lineage>
</organism>
<sequence length="2786" mass="322494">MSQIRVWVRERQRNLFHLKECPVTVAWSSLIHAEPKGVTMRTYHLPMDSFLNKHIWSSTLASCLPTMAKSIVPKSSSSKIAIAIFVLLVLSVVLLVFLLRGQLHHEESSESNSHLSSKDAKVVASKTTTPKKSVVRPFQTTVTPQPDVQSDHTSLSSLLPDDEHPWLDFRLPPYIRPLHYDLLLRPDLSGDVFSGNVNITVNVTRDTKYFVVHAYRLSVRVTGLLDPVRHRTVKVEKSFFYAPHEYFVVQAEDTVAAGQYVLCFEFSGSLNGTIIGFYKSRYKNGNNETRYLATSKFQPTYARRAFPCFDEPSYKSTFSVSLVHEEGQVALSNMPVQQIEPFPDSNLFITKFEKSVPMVTYLACFIVSDFQFNGTTTSSGKPFHVYTTPDQVHLTAYALKFGSRVLDYFETYFGIDYPLPKQDMVAIPDFASGAMEHWGVITFRETNLLYDPLNSSPQNLQRISAVIAHEMAHMWFGNLVTMEWWDDLWLNEGFASYVEYKGVDEQHPEWDTMSQFVTEELQPVMNIDSTMSSHPIVQPVDHPDEITEIFDDISYGKGASVLRMLEFFVGKDNFRTGISNFLKKYQYRNAKTDDLWRELSKACGHPGNQTISSIMKTWTEQMGFPYINVVRSGQNSSSYVAKQKRFLKNEALQNNQTSHEYIWTVPLSYVTGKGETGIVWLQDEKDKSFTVNTDHSDWVKFNVNQTGFYLVNYEKEEWDRFIHLLTTNHTALTPSDRSNLLFDSFLLAEGGHIGFDVFFSMSQYLKNETHLIPWATAYASFVYLCQLLEATEVNVLLKSYIRDLTNDLYQNLGWKTSDNHLDNLLRTTIIGLACHSGNEGCLSYASELFQNWTQGQEVPSTLRSMVYNFGMAEIGREEHWNFMWSRYQAEESPAQKKALMNGLAHVRKPELILRYLEYAMDGERVRSQDFFTILSYISGNPIGRPLVWNFVREKWPLLVERFTLNNRYLGNAVKKICGYFTTESELEEMVAFFTKYPDAGAGKRRRQQALEVVNNNIKWIGTYSRGVRTWLETEGPAPWHHYRLPAYQIPLHYDLQLHPMLEADLFSGNVTIEVQLTRPSGCLVLHAVGLRLPSVKLTSDAGQDIEIEEDFLHQEHDYFVIKTREKMAPGLYRLYIRFEGELGMSLKGLYKSSYVDPGTNERRYLAVTQFAAVDARRAFPCFDEPSFKSTFNVSVIHNSTHFALSNSAVESVSKLQNDLLLTKFEKTLPMVTYLLCVFVSDFNFKENITENGVKLRVYSAPHLVEKTYYALDIASRVLTFYESYFGIPFPLKKLDLIAVPDMFFSAMENWGAITFSEERLIAENSSSIATRLAISRVIAHEVAHMWFGNLVTMKWWSDVWLNEGFATYIAQKGLKIVEPLIDKDNDNGVKQLITAMQSDQSVHSHAIVQPVVKVTSQIYDDIQYLKGSSMLRMLEGYIQQDFSPGVSSYLKRFSFKNARTEDLWDAFTSTSKEGLNVSLLMDTWTHQMNYPYITVERSGDQVLIQQHRFLKDPISKVLDTQRSPYNYIWQVPLTYRTSESEEVSYALLNSSAKINIPMQKHSWMKFNIDFSGFYTVNYDQNDWKVFINLLETNHSILSPSDRVNLLFDAFSLASAGYLDYDVPLNLTGYLKKEEHHGTWRTVLGELIRIKWFFKSDREVREMIKEFIRNLSKDLLKKYGWRDSGDYSERELRKYVIKAACENGNQDCLETAAYLFKQWISGGNLSEDIKPMVYEYGARVYSGEETWNIMWQRHLTENNPYEKQILRNALTTFRNNTLLERLIKYAKNETLVRKQHYLDMLERIALNPKGFSLVTHLIYNTWPQLVKTYGLPESDAFVTKVFKGYSTEKDMDKIRDFYRKYPAQKSGSKSRSQALLNLRANIHWIRNHYSEVRGWFRKNIYMPWKDSRLPRHIIPIRYNVTLRPDILGHTFEGDEEVEIKVQNDTDYLIVHEAGLRVRHTRLRNKTSGEDVAIEEELSYKRNEFHVIRLKFPIPKGTYVLEMEFQGKFSPDGYGIKKYQYQHRDTGETRYLLATRFEATYARKVFPCFDEPAMKARFKLAIVHSSNHSAVSNMPVEESTPMENSLTKTVFQESVKMSTYLVFFMVSDFEYLEADYKGKPVRAYAPPDRLHEAEHGLNLTVRLLEKFEEYFDVQYVLPKLDSVAIPNYPVPGMEHWGAISYNTNRFLVNEGITEYNRIIKVDRVIAHEIVHQWFGNLVTMKWWNDLWLNEGMSTMIMYLPLKQYQPSIEEVDVRKVTRMMCQDSSSDSHPIVRDANTPEEIEEAFDIISYNKGGAVMKMLQRILKDDFRLGLSNFLKKYAYSNAETKDLWEELTNASSMAFDVSSMMDTWTRQMGFPYVELKRDGSTLTATQHWFSRDMNESYAALVANDLRYSEFGFVWKIPLVYKNVATGNERTLWLNEKSATFKINAMKEDVVKFNPGFGGFYVVKYDTDDWERLGHKLITDHESFAVTDRYNLLHDAFVLAETGRLTYDVPFELTKYLKNEKEALPWNLFRDHFLHLLRRLDGGSEAIRMLKTYVRNLTASLYDEFVVAAKDRSIFKKRAAEVGSCSYTYIDLEFIPTIVDLACLSANEKCLASVNEDLQMWLLGHNVTSDLHLVMDLAVAAMGNDSLWDYISDEVVASETDDQRRLLLAEGLSSFTQPTLISKTIDLMAFHPKVDVSLARFLFKRLGENPDAVQYLWNYTRNHWDALMFKLDYKNNPSSGISIFCDKLKTERYLEEVTELKNSRPEIGPFVGDRCTEAIRKSTQWLDKYEETLTTWLTWNANL</sequence>
<comment type="similarity">
    <text evidence="4">Belongs to the peptidase M1 family.</text>
</comment>
<proteinExistence type="inferred from homology"/>
<feature type="transmembrane region" description="Helical" evidence="25">
    <location>
        <begin position="80"/>
        <end position="99"/>
    </location>
</feature>
<keyword evidence="20" id="KW-0325">Glycoprotein</keyword>
<dbReference type="Gene3D" id="2.60.40.1730">
    <property type="entry name" value="tricorn interacting facor f3 domain"/>
    <property type="match status" value="3"/>
</dbReference>
<dbReference type="Gene3D" id="2.60.40.1910">
    <property type="match status" value="3"/>
</dbReference>
<feature type="domain" description="Aminopeptidase N-like N-terminal" evidence="28">
    <location>
        <begin position="1914"/>
        <end position="2099"/>
    </location>
</feature>
<evidence type="ECO:0000256" key="4">
    <source>
        <dbReference type="ARBA" id="ARBA00010136"/>
    </source>
</evidence>
<dbReference type="CDD" id="cd09601">
    <property type="entry name" value="M1_APN-Q_like"/>
    <property type="match status" value="3"/>
</dbReference>
<name>A0AAV6UKX0_9ARAC</name>
<evidence type="ECO:0000256" key="3">
    <source>
        <dbReference type="ARBA" id="ARBA00004609"/>
    </source>
</evidence>
<dbReference type="PRINTS" id="PR00756">
    <property type="entry name" value="ALADIPTASE"/>
</dbReference>
<comment type="subunit">
    <text evidence="5">Homodimer; disulfide-linked.</text>
</comment>
<keyword evidence="10 25" id="KW-0812">Transmembrane</keyword>
<evidence type="ECO:0000256" key="5">
    <source>
        <dbReference type="ARBA" id="ARBA00011748"/>
    </source>
</evidence>
<keyword evidence="8" id="KW-1003">Cell membrane</keyword>
<reference evidence="29 30" key="1">
    <citation type="journal article" date="2022" name="Nat. Ecol. Evol.">
        <title>A masculinizing supergene underlies an exaggerated male reproductive morph in a spider.</title>
        <authorList>
            <person name="Hendrickx F."/>
            <person name="De Corte Z."/>
            <person name="Sonet G."/>
            <person name="Van Belleghem S.M."/>
            <person name="Kostlbacher S."/>
            <person name="Vangestel C."/>
        </authorList>
    </citation>
    <scope>NUCLEOTIDE SEQUENCE [LARGE SCALE GENOMIC DNA]</scope>
    <source>
        <strain evidence="29">W744_W776</strain>
    </source>
</reference>
<dbReference type="InterPro" id="IPR050344">
    <property type="entry name" value="Peptidase_M1_aminopeptidases"/>
</dbReference>
<evidence type="ECO:0000256" key="12">
    <source>
        <dbReference type="ARBA" id="ARBA00022801"/>
    </source>
</evidence>
<dbReference type="GO" id="GO:0042277">
    <property type="term" value="F:peptide binding"/>
    <property type="evidence" value="ECO:0007669"/>
    <property type="project" value="TreeGrafter"/>
</dbReference>
<keyword evidence="11 22" id="KW-0479">Metal-binding</keyword>
<keyword evidence="30" id="KW-1185">Reference proteome</keyword>
<evidence type="ECO:0000313" key="30">
    <source>
        <dbReference type="Proteomes" id="UP000827092"/>
    </source>
</evidence>
<feature type="domain" description="ERAP1-like C-terminal" evidence="27">
    <location>
        <begin position="1563"/>
        <end position="1878"/>
    </location>
</feature>
<dbReference type="FunFam" id="2.60.40.1910:FF:000006">
    <property type="entry name" value="Aminopeptidase"/>
    <property type="match status" value="1"/>
</dbReference>
<evidence type="ECO:0000256" key="9">
    <source>
        <dbReference type="ARBA" id="ARBA00022670"/>
    </source>
</evidence>
<evidence type="ECO:0000256" key="20">
    <source>
        <dbReference type="ARBA" id="ARBA00023180"/>
    </source>
</evidence>
<keyword evidence="13 22" id="KW-0862">Zinc</keyword>
<dbReference type="FunFam" id="2.60.40.1910:FF:000003">
    <property type="entry name" value="Aminopeptidase"/>
    <property type="match status" value="1"/>
</dbReference>
<feature type="binding site" evidence="22">
    <location>
        <position position="469"/>
    </location>
    <ligand>
        <name>Zn(2+)</name>
        <dbReference type="ChEBI" id="CHEBI:29105"/>
        <note>catalytic</note>
    </ligand>
</feature>
<evidence type="ECO:0000256" key="14">
    <source>
        <dbReference type="ARBA" id="ARBA00022837"/>
    </source>
</evidence>
<evidence type="ECO:0000256" key="11">
    <source>
        <dbReference type="ARBA" id="ARBA00022723"/>
    </source>
</evidence>
<keyword evidence="19" id="KW-1015">Disulfide bond</keyword>
<comment type="subcellular location">
    <subcellularLocation>
        <location evidence="3">Cell membrane</location>
        <topology evidence="3">Lipid-anchor</topology>
        <topology evidence="3">GPI-anchor</topology>
    </subcellularLocation>
    <subcellularLocation>
        <location evidence="2">Cell membrane</location>
        <topology evidence="2">Single-pass type II membrane protein</topology>
    </subcellularLocation>
</comment>
<dbReference type="GO" id="GO:0043171">
    <property type="term" value="P:peptide catabolic process"/>
    <property type="evidence" value="ECO:0007669"/>
    <property type="project" value="TreeGrafter"/>
</dbReference>
<evidence type="ECO:0000256" key="16">
    <source>
        <dbReference type="ARBA" id="ARBA00022989"/>
    </source>
</evidence>
<dbReference type="GO" id="GO:0006508">
    <property type="term" value="P:proteolysis"/>
    <property type="evidence" value="ECO:0007669"/>
    <property type="project" value="UniProtKB-KW"/>
</dbReference>
<feature type="compositionally biased region" description="Polar residues" evidence="24">
    <location>
        <begin position="138"/>
        <end position="154"/>
    </location>
</feature>
<dbReference type="FunFam" id="1.10.390.10:FF:000006">
    <property type="entry name" value="Puromycin-sensitive aminopeptidase"/>
    <property type="match status" value="1"/>
</dbReference>
<evidence type="ECO:0000256" key="18">
    <source>
        <dbReference type="ARBA" id="ARBA00023136"/>
    </source>
</evidence>
<feature type="active site" description="Proton acceptor" evidence="21">
    <location>
        <position position="470"/>
    </location>
</feature>
<feature type="domain" description="ERAP1-like C-terminal" evidence="27">
    <location>
        <begin position="2434"/>
        <end position="2747"/>
    </location>
</feature>
<dbReference type="InterPro" id="IPR014782">
    <property type="entry name" value="Peptidase_M1_dom"/>
</dbReference>
<evidence type="ECO:0000256" key="13">
    <source>
        <dbReference type="ARBA" id="ARBA00022833"/>
    </source>
</evidence>
<dbReference type="Gene3D" id="1.10.390.10">
    <property type="entry name" value="Neutral Protease Domain 2"/>
    <property type="match status" value="3"/>
</dbReference>
<dbReference type="GO" id="GO:0008270">
    <property type="term" value="F:zinc ion binding"/>
    <property type="evidence" value="ECO:0007669"/>
    <property type="project" value="InterPro"/>
</dbReference>
<dbReference type="PANTHER" id="PTHR11533">
    <property type="entry name" value="PROTEASE M1 ZINC METALLOPROTEASE"/>
    <property type="match status" value="1"/>
</dbReference>
<dbReference type="Pfam" id="PF11838">
    <property type="entry name" value="ERAP1_C"/>
    <property type="match status" value="3"/>
</dbReference>
<dbReference type="EC" id="3.4.11.7" evidence="6"/>
<evidence type="ECO:0000256" key="15">
    <source>
        <dbReference type="ARBA" id="ARBA00022968"/>
    </source>
</evidence>
<dbReference type="PANTHER" id="PTHR11533:SF276">
    <property type="entry name" value="GLUTAMYL AMINOPEPTIDASE"/>
    <property type="match status" value="1"/>
</dbReference>
<feature type="region of interest" description="Disordered" evidence="24">
    <location>
        <begin position="108"/>
        <end position="154"/>
    </location>
</feature>
<evidence type="ECO:0000256" key="21">
    <source>
        <dbReference type="PIRSR" id="PIRSR634016-1"/>
    </source>
</evidence>
<dbReference type="InterPro" id="IPR034016">
    <property type="entry name" value="M1_APN-typ"/>
</dbReference>
<dbReference type="GO" id="GO:0005615">
    <property type="term" value="C:extracellular space"/>
    <property type="evidence" value="ECO:0007669"/>
    <property type="project" value="TreeGrafter"/>
</dbReference>
<feature type="site" description="Transition state stabilizer" evidence="23">
    <location>
        <position position="555"/>
    </location>
</feature>
<dbReference type="GO" id="GO:0070006">
    <property type="term" value="F:metalloaminopeptidase activity"/>
    <property type="evidence" value="ECO:0007669"/>
    <property type="project" value="TreeGrafter"/>
</dbReference>
<keyword evidence="7" id="KW-0031">Aminopeptidase</keyword>
<feature type="domain" description="Peptidase M1 membrane alanine aminopeptidase" evidence="26">
    <location>
        <begin position="1269"/>
        <end position="1484"/>
    </location>
</feature>
<dbReference type="Gene3D" id="1.25.50.20">
    <property type="match status" value="3"/>
</dbReference>
<keyword evidence="12" id="KW-0378">Hydrolase</keyword>
<dbReference type="SUPFAM" id="SSF55486">
    <property type="entry name" value="Metalloproteases ('zincins'), catalytic domain"/>
    <property type="match status" value="3"/>
</dbReference>
<keyword evidence="14" id="KW-0106">Calcium</keyword>
<feature type="domain" description="Aminopeptidase N-like N-terminal" evidence="28">
    <location>
        <begin position="1050"/>
        <end position="1234"/>
    </location>
</feature>
<keyword evidence="16 25" id="KW-1133">Transmembrane helix</keyword>
<dbReference type="GO" id="GO:0004230">
    <property type="term" value="F:glutamyl aminopeptidase activity"/>
    <property type="evidence" value="ECO:0007669"/>
    <property type="project" value="UniProtKB-EC"/>
</dbReference>
<evidence type="ECO:0000256" key="7">
    <source>
        <dbReference type="ARBA" id="ARBA00022438"/>
    </source>
</evidence>
<keyword evidence="17" id="KW-0482">Metalloprotease</keyword>
<accession>A0AAV6UKX0</accession>
<dbReference type="Pfam" id="PF17900">
    <property type="entry name" value="Peptidase_M1_N"/>
    <property type="match status" value="3"/>
</dbReference>
<evidence type="ECO:0000259" key="26">
    <source>
        <dbReference type="Pfam" id="PF01433"/>
    </source>
</evidence>
<evidence type="ECO:0000256" key="1">
    <source>
        <dbReference type="ARBA" id="ARBA00001703"/>
    </source>
</evidence>
<dbReference type="Pfam" id="PF01433">
    <property type="entry name" value="Peptidase_M1"/>
    <property type="match status" value="3"/>
</dbReference>
<feature type="domain" description="Peptidase M1 membrane alanine aminopeptidase" evidence="26">
    <location>
        <begin position="2135"/>
        <end position="2348"/>
    </location>
</feature>
<dbReference type="FunFam" id="2.60.40.1730:FF:000012">
    <property type="entry name" value="Aminopeptidase N"/>
    <property type="match status" value="3"/>
</dbReference>
<evidence type="ECO:0000256" key="17">
    <source>
        <dbReference type="ARBA" id="ARBA00023049"/>
    </source>
</evidence>
<keyword evidence="9" id="KW-0645">Protease</keyword>
<dbReference type="FunFam" id="1.10.390.10:FF:000016">
    <property type="entry name" value="Glutamyl aminopeptidase"/>
    <property type="match status" value="1"/>
</dbReference>
<dbReference type="FunFam" id="1.25.50.20:FF:000001">
    <property type="entry name" value="Aminopeptidase"/>
    <property type="match status" value="2"/>
</dbReference>
<dbReference type="SUPFAM" id="SSF63737">
    <property type="entry name" value="Leukotriene A4 hydrolase N-terminal domain"/>
    <property type="match status" value="3"/>
</dbReference>
<evidence type="ECO:0000313" key="29">
    <source>
        <dbReference type="EMBL" id="KAG8184333.1"/>
    </source>
</evidence>
<dbReference type="InterPro" id="IPR042097">
    <property type="entry name" value="Aminopeptidase_N-like_N_sf"/>
</dbReference>
<dbReference type="InterPro" id="IPR001930">
    <property type="entry name" value="Peptidase_M1"/>
</dbReference>
<evidence type="ECO:0000256" key="6">
    <source>
        <dbReference type="ARBA" id="ARBA00012567"/>
    </source>
</evidence>
<feature type="domain" description="ERAP1-like C-terminal" evidence="27">
    <location>
        <begin position="698"/>
        <end position="1014"/>
    </location>
</feature>
<feature type="binding site" evidence="22">
    <location>
        <position position="473"/>
    </location>
    <ligand>
        <name>Zn(2+)</name>
        <dbReference type="ChEBI" id="CHEBI:29105"/>
        <note>catalytic</note>
    </ligand>
</feature>
<feature type="domain" description="Aminopeptidase N-like N-terminal" evidence="28">
    <location>
        <begin position="177"/>
        <end position="362"/>
    </location>
</feature>
<dbReference type="InterPro" id="IPR024571">
    <property type="entry name" value="ERAP1-like_C_dom"/>
</dbReference>
<feature type="domain" description="Peptidase M1 membrane alanine aminopeptidase" evidence="26">
    <location>
        <begin position="397"/>
        <end position="618"/>
    </location>
</feature>
<evidence type="ECO:0000256" key="19">
    <source>
        <dbReference type="ARBA" id="ARBA00023157"/>
    </source>
</evidence>
<comment type="cofactor">
    <cofactor evidence="22">
        <name>Zn(2+)</name>
        <dbReference type="ChEBI" id="CHEBI:29105"/>
    </cofactor>
    <text evidence="22">Binds 1 zinc ion per subunit.</text>
</comment>
<comment type="catalytic activity">
    <reaction evidence="1">
        <text>Release of N-terminal glutamate (and to a lesser extent aspartate) from a peptide.</text>
        <dbReference type="EC" id="3.4.11.7"/>
    </reaction>
</comment>
<dbReference type="GO" id="GO:0005886">
    <property type="term" value="C:plasma membrane"/>
    <property type="evidence" value="ECO:0007669"/>
    <property type="project" value="UniProtKB-SubCell"/>
</dbReference>
<evidence type="ECO:0000256" key="23">
    <source>
        <dbReference type="PIRSR" id="PIRSR634016-4"/>
    </source>
</evidence>